<dbReference type="CDD" id="cd06261">
    <property type="entry name" value="TM_PBP2"/>
    <property type="match status" value="1"/>
</dbReference>
<dbReference type="Gene3D" id="1.10.3720.10">
    <property type="entry name" value="MetI-like"/>
    <property type="match status" value="1"/>
</dbReference>
<dbReference type="GO" id="GO:0005886">
    <property type="term" value="C:plasma membrane"/>
    <property type="evidence" value="ECO:0007669"/>
    <property type="project" value="UniProtKB-SubCell"/>
</dbReference>
<evidence type="ECO:0000256" key="4">
    <source>
        <dbReference type="ARBA" id="ARBA00022692"/>
    </source>
</evidence>
<comment type="similarity">
    <text evidence="7">Belongs to the binding-protein-dependent transport system permease family.</text>
</comment>
<gene>
    <name evidence="9" type="ORF">EU555_19140</name>
</gene>
<comment type="subcellular location">
    <subcellularLocation>
        <location evidence="1 7">Cell membrane</location>
        <topology evidence="1 7">Multi-pass membrane protein</topology>
    </subcellularLocation>
</comment>
<keyword evidence="4 7" id="KW-0812">Transmembrane</keyword>
<evidence type="ECO:0000256" key="3">
    <source>
        <dbReference type="ARBA" id="ARBA00022475"/>
    </source>
</evidence>
<dbReference type="PANTHER" id="PTHR30151:SF20">
    <property type="entry name" value="ABC TRANSPORTER PERMEASE PROTEIN HI_0355-RELATED"/>
    <property type="match status" value="1"/>
</dbReference>
<feature type="transmembrane region" description="Helical" evidence="7">
    <location>
        <begin position="123"/>
        <end position="145"/>
    </location>
</feature>
<feature type="transmembrane region" description="Helical" evidence="7">
    <location>
        <begin position="151"/>
        <end position="173"/>
    </location>
</feature>
<dbReference type="InterPro" id="IPR035906">
    <property type="entry name" value="MetI-like_sf"/>
</dbReference>
<evidence type="ECO:0000256" key="2">
    <source>
        <dbReference type="ARBA" id="ARBA00022448"/>
    </source>
</evidence>
<dbReference type="PANTHER" id="PTHR30151">
    <property type="entry name" value="ALKANE SULFONATE ABC TRANSPORTER-RELATED, MEMBRANE SUBUNIT"/>
    <property type="match status" value="1"/>
</dbReference>
<keyword evidence="2 7" id="KW-0813">Transport</keyword>
<evidence type="ECO:0000313" key="10">
    <source>
        <dbReference type="Proteomes" id="UP000297535"/>
    </source>
</evidence>
<dbReference type="SUPFAM" id="SSF161098">
    <property type="entry name" value="MetI-like"/>
    <property type="match status" value="1"/>
</dbReference>
<accession>A0A4Z0NP93</accession>
<feature type="domain" description="ABC transmembrane type-1" evidence="8">
    <location>
        <begin position="85"/>
        <end position="265"/>
    </location>
</feature>
<organism evidence="9 10">
    <name type="scientific">Methylobacterium nonmethylotrophicum</name>
    <dbReference type="NCBI Taxonomy" id="1141884"/>
    <lineage>
        <taxon>Bacteria</taxon>
        <taxon>Pseudomonadati</taxon>
        <taxon>Pseudomonadota</taxon>
        <taxon>Alphaproteobacteria</taxon>
        <taxon>Hyphomicrobiales</taxon>
        <taxon>Methylobacteriaceae</taxon>
        <taxon>Methylobacterium</taxon>
    </lineage>
</organism>
<reference evidence="9 10" key="1">
    <citation type="submission" date="2019-04" db="EMBL/GenBank/DDBJ databases">
        <authorList>
            <person name="Feng G."/>
            <person name="Zhu H."/>
        </authorList>
    </citation>
    <scope>NUCLEOTIDE SEQUENCE [LARGE SCALE GENOMIC DNA]</scope>
    <source>
        <strain evidence="9 10">6HR-1</strain>
    </source>
</reference>
<dbReference type="GO" id="GO:0055085">
    <property type="term" value="P:transmembrane transport"/>
    <property type="evidence" value="ECO:0007669"/>
    <property type="project" value="InterPro"/>
</dbReference>
<name>A0A4Z0NP93_9HYPH</name>
<evidence type="ECO:0000259" key="8">
    <source>
        <dbReference type="PROSITE" id="PS50928"/>
    </source>
</evidence>
<dbReference type="EMBL" id="SRLB01000013">
    <property type="protein sequence ID" value="TGD97742.1"/>
    <property type="molecule type" value="Genomic_DNA"/>
</dbReference>
<evidence type="ECO:0000256" key="1">
    <source>
        <dbReference type="ARBA" id="ARBA00004651"/>
    </source>
</evidence>
<dbReference type="RefSeq" id="WP_135416813.1">
    <property type="nucleotide sequence ID" value="NZ_SRLB01000013.1"/>
</dbReference>
<dbReference type="Pfam" id="PF00528">
    <property type="entry name" value="BPD_transp_1"/>
    <property type="match status" value="1"/>
</dbReference>
<dbReference type="PROSITE" id="PS50928">
    <property type="entry name" value="ABC_TM1"/>
    <property type="match status" value="1"/>
</dbReference>
<dbReference type="AlphaFoldDB" id="A0A4Z0NP93"/>
<evidence type="ECO:0000256" key="6">
    <source>
        <dbReference type="ARBA" id="ARBA00023136"/>
    </source>
</evidence>
<feature type="transmembrane region" description="Helical" evidence="7">
    <location>
        <begin position="81"/>
        <end position="111"/>
    </location>
</feature>
<feature type="transmembrane region" description="Helical" evidence="7">
    <location>
        <begin position="241"/>
        <end position="261"/>
    </location>
</feature>
<evidence type="ECO:0000256" key="7">
    <source>
        <dbReference type="RuleBase" id="RU363032"/>
    </source>
</evidence>
<dbReference type="OrthoDB" id="8138334at2"/>
<keyword evidence="6 7" id="KW-0472">Membrane</keyword>
<evidence type="ECO:0000313" key="9">
    <source>
        <dbReference type="EMBL" id="TGD97742.1"/>
    </source>
</evidence>
<protein>
    <submittedName>
        <fullName evidence="9">ABC transporter permease</fullName>
    </submittedName>
</protein>
<keyword evidence="5 7" id="KW-1133">Transmembrane helix</keyword>
<keyword evidence="3" id="KW-1003">Cell membrane</keyword>
<sequence>MSVPSPARKMRGASEMRTGRFGLVPARHQVLSLALLLVLLASWEGGTRAFGVPEFMVPSPLAVARWLVAGFSEPLTSPASLAYHLGVTLAEAAIGFVVGSVAGVVVGMALAHWSAAERVLYPYIQAFNALPKIAVAPLLVVWFGFGIEAKAVMAAILVFFPMLVNAMAGYHSVDPDLIELARSCNATGAQIFHKVVLPSALPFLFAGLHMATILAVLGAIVGEFVGATAGLGMLLLQYNNTMQVTGVFAVLVVLGAVGYGLNVLMMHLERHFCFWARRRKNFG</sequence>
<evidence type="ECO:0000256" key="5">
    <source>
        <dbReference type="ARBA" id="ARBA00022989"/>
    </source>
</evidence>
<dbReference type="InterPro" id="IPR000515">
    <property type="entry name" value="MetI-like"/>
</dbReference>
<keyword evidence="10" id="KW-1185">Reference proteome</keyword>
<feature type="transmembrane region" description="Helical" evidence="7">
    <location>
        <begin position="200"/>
        <end position="221"/>
    </location>
</feature>
<proteinExistence type="inferred from homology"/>
<comment type="caution">
    <text evidence="9">The sequence shown here is derived from an EMBL/GenBank/DDBJ whole genome shotgun (WGS) entry which is preliminary data.</text>
</comment>
<dbReference type="Proteomes" id="UP000297535">
    <property type="component" value="Unassembled WGS sequence"/>
</dbReference>